<dbReference type="GO" id="GO:0005886">
    <property type="term" value="C:plasma membrane"/>
    <property type="evidence" value="ECO:0007669"/>
    <property type="project" value="UniProtKB-SubCell"/>
</dbReference>
<dbReference type="EMBL" id="FNDE01000008">
    <property type="protein sequence ID" value="SDH00983.1"/>
    <property type="molecule type" value="Genomic_DNA"/>
</dbReference>
<dbReference type="GO" id="GO:0046872">
    <property type="term" value="F:metal ion binding"/>
    <property type="evidence" value="ECO:0007669"/>
    <property type="project" value="UniProtKB-KW"/>
</dbReference>
<evidence type="ECO:0000256" key="3">
    <source>
        <dbReference type="ARBA" id="ARBA00022692"/>
    </source>
</evidence>
<sequence>MLYLLVGLGGIAGAVCRYLLGIWVGAGMLFPFSTFLINLFGCFILAFFYTLTTARFTVHPYFRLSFGTGFVGSFTTFSTFSYETLEFIHHSHYIFAILYTTASLIGGYFCSYLGVKLGSYEKKQFSQESGKK</sequence>
<evidence type="ECO:0000256" key="5">
    <source>
        <dbReference type="ARBA" id="ARBA00023136"/>
    </source>
</evidence>
<keyword evidence="10" id="KW-0915">Sodium</keyword>
<dbReference type="NCBIfam" id="TIGR00494">
    <property type="entry name" value="crcB"/>
    <property type="match status" value="1"/>
</dbReference>
<evidence type="ECO:0000256" key="2">
    <source>
        <dbReference type="ARBA" id="ARBA00022475"/>
    </source>
</evidence>
<keyword evidence="5 10" id="KW-0472">Membrane</keyword>
<evidence type="ECO:0000256" key="10">
    <source>
        <dbReference type="HAMAP-Rule" id="MF_00454"/>
    </source>
</evidence>
<dbReference type="GO" id="GO:0062054">
    <property type="term" value="F:fluoride channel activity"/>
    <property type="evidence" value="ECO:0007669"/>
    <property type="project" value="UniProtKB-UniRule"/>
</dbReference>
<comment type="subcellular location">
    <subcellularLocation>
        <location evidence="1 10">Cell membrane</location>
        <topology evidence="1 10">Multi-pass membrane protein</topology>
    </subcellularLocation>
</comment>
<evidence type="ECO:0000313" key="13">
    <source>
        <dbReference type="Proteomes" id="UP000198956"/>
    </source>
</evidence>
<keyword evidence="14" id="KW-1185">Reference proteome</keyword>
<dbReference type="GO" id="GO:0140114">
    <property type="term" value="P:cellular detoxification of fluoride"/>
    <property type="evidence" value="ECO:0007669"/>
    <property type="project" value="UniProtKB-UniRule"/>
</dbReference>
<dbReference type="PANTHER" id="PTHR28259">
    <property type="entry name" value="FLUORIDE EXPORT PROTEIN 1-RELATED"/>
    <property type="match status" value="1"/>
</dbReference>
<keyword evidence="10" id="KW-0406">Ion transport</keyword>
<reference evidence="11 14" key="2">
    <citation type="submission" date="2021-08" db="EMBL/GenBank/DDBJ databases">
        <title>Complete genome sequence of the strain Aneurinibacillus thermoaerophilus CCM 8960.</title>
        <authorList>
            <person name="Musilova J."/>
            <person name="Kourilova X."/>
            <person name="Pernicova I."/>
            <person name="Bezdicek M."/>
            <person name="Lengerova M."/>
            <person name="Obruca S."/>
            <person name="Sedlar K."/>
        </authorList>
    </citation>
    <scope>NUCLEOTIDE SEQUENCE [LARGE SCALE GENOMIC DNA]</scope>
    <source>
        <strain evidence="11 14">CCM 8960</strain>
    </source>
</reference>
<keyword evidence="4 10" id="KW-1133">Transmembrane helix</keyword>
<dbReference type="InterPro" id="IPR003691">
    <property type="entry name" value="FluC"/>
</dbReference>
<feature type="transmembrane region" description="Helical" evidence="10">
    <location>
        <begin position="61"/>
        <end position="81"/>
    </location>
</feature>
<evidence type="ECO:0000313" key="11">
    <source>
        <dbReference type="EMBL" id="QYY44289.1"/>
    </source>
</evidence>
<dbReference type="PANTHER" id="PTHR28259:SF1">
    <property type="entry name" value="FLUORIDE EXPORT PROTEIN 1-RELATED"/>
    <property type="match status" value="1"/>
</dbReference>
<dbReference type="EMBL" id="CP080764">
    <property type="protein sequence ID" value="QYY44289.1"/>
    <property type="molecule type" value="Genomic_DNA"/>
</dbReference>
<evidence type="ECO:0000256" key="1">
    <source>
        <dbReference type="ARBA" id="ARBA00004651"/>
    </source>
</evidence>
<comment type="function">
    <text evidence="9 10">Fluoride-specific ion channel. Important for reducing fluoride concentration in the cell, thus reducing its toxicity.</text>
</comment>
<proteinExistence type="inferred from homology"/>
<keyword evidence="3 10" id="KW-0812">Transmembrane</keyword>
<feature type="transmembrane region" description="Helical" evidence="10">
    <location>
        <begin position="23"/>
        <end position="49"/>
    </location>
</feature>
<dbReference type="RefSeq" id="WP_057898892.1">
    <property type="nucleotide sequence ID" value="NZ_CP080764.1"/>
</dbReference>
<comment type="similarity">
    <text evidence="7 10">Belongs to the fluoride channel Fluc/FEX (TC 1.A.43) family.</text>
</comment>
<accession>A0A1G7YWU7</accession>
<name>A0A1G7YWU7_ANETH</name>
<feature type="binding site" evidence="10">
    <location>
        <position position="72"/>
    </location>
    <ligand>
        <name>Na(+)</name>
        <dbReference type="ChEBI" id="CHEBI:29101"/>
        <note>structural</note>
    </ligand>
</feature>
<comment type="activity regulation">
    <text evidence="10">Na(+) is not transported, but it plays an essential structural role and its presence is essential for fluoride channel function.</text>
</comment>
<evidence type="ECO:0000256" key="4">
    <source>
        <dbReference type="ARBA" id="ARBA00022989"/>
    </source>
</evidence>
<dbReference type="OrthoDB" id="9799631at2"/>
<dbReference type="Proteomes" id="UP000826616">
    <property type="component" value="Chromosome"/>
</dbReference>
<dbReference type="HAMAP" id="MF_00454">
    <property type="entry name" value="FluC"/>
    <property type="match status" value="1"/>
</dbReference>
<dbReference type="Pfam" id="PF02537">
    <property type="entry name" value="CRCB"/>
    <property type="match status" value="1"/>
</dbReference>
<evidence type="ECO:0000256" key="7">
    <source>
        <dbReference type="ARBA" id="ARBA00035120"/>
    </source>
</evidence>
<evidence type="ECO:0000256" key="9">
    <source>
        <dbReference type="ARBA" id="ARBA00049940"/>
    </source>
</evidence>
<evidence type="ECO:0000313" key="14">
    <source>
        <dbReference type="Proteomes" id="UP000826616"/>
    </source>
</evidence>
<organism evidence="12 13">
    <name type="scientific">Aneurinibacillus thermoaerophilus</name>
    <dbReference type="NCBI Taxonomy" id="143495"/>
    <lineage>
        <taxon>Bacteria</taxon>
        <taxon>Bacillati</taxon>
        <taxon>Bacillota</taxon>
        <taxon>Bacilli</taxon>
        <taxon>Bacillales</taxon>
        <taxon>Paenibacillaceae</taxon>
        <taxon>Aneurinibacillus group</taxon>
        <taxon>Aneurinibacillus</taxon>
    </lineage>
</organism>
<feature type="binding site" evidence="10">
    <location>
        <position position="75"/>
    </location>
    <ligand>
        <name>Na(+)</name>
        <dbReference type="ChEBI" id="CHEBI:29101"/>
        <note>structural</note>
    </ligand>
</feature>
<evidence type="ECO:0000256" key="8">
    <source>
        <dbReference type="ARBA" id="ARBA00035585"/>
    </source>
</evidence>
<comment type="catalytic activity">
    <reaction evidence="8">
        <text>fluoride(in) = fluoride(out)</text>
        <dbReference type="Rhea" id="RHEA:76159"/>
        <dbReference type="ChEBI" id="CHEBI:17051"/>
    </reaction>
    <physiologicalReaction direction="left-to-right" evidence="8">
        <dbReference type="Rhea" id="RHEA:76160"/>
    </physiologicalReaction>
</comment>
<keyword evidence="10" id="KW-0479">Metal-binding</keyword>
<keyword evidence="6 10" id="KW-0407">Ion channel</keyword>
<keyword evidence="10" id="KW-0813">Transport</keyword>
<keyword evidence="2 10" id="KW-1003">Cell membrane</keyword>
<feature type="transmembrane region" description="Helical" evidence="10">
    <location>
        <begin position="93"/>
        <end position="115"/>
    </location>
</feature>
<evidence type="ECO:0000256" key="6">
    <source>
        <dbReference type="ARBA" id="ARBA00023303"/>
    </source>
</evidence>
<dbReference type="AlphaFoldDB" id="A0A1G7YWU7"/>
<reference evidence="12 13" key="1">
    <citation type="submission" date="2016-10" db="EMBL/GenBank/DDBJ databases">
        <authorList>
            <person name="de Groot N.N."/>
        </authorList>
    </citation>
    <scope>NUCLEOTIDE SEQUENCE [LARGE SCALE GENOMIC DNA]</scope>
    <source>
        <strain evidence="12 13">L 420-91</strain>
    </source>
</reference>
<protein>
    <recommendedName>
        <fullName evidence="10">Fluoride-specific ion channel FluC</fullName>
    </recommendedName>
</protein>
<dbReference type="GeneID" id="97141503"/>
<evidence type="ECO:0000313" key="12">
    <source>
        <dbReference type="EMBL" id="SDH00983.1"/>
    </source>
</evidence>
<gene>
    <name evidence="10" type="primary">fluC</name>
    <name evidence="10 11" type="synonym">crcB</name>
    <name evidence="11" type="ORF">K3F53_08995</name>
    <name evidence="12" type="ORF">SAMN04489735_100842</name>
</gene>
<dbReference type="Proteomes" id="UP000198956">
    <property type="component" value="Unassembled WGS sequence"/>
</dbReference>